<name>A0ABV2V0G5_9ACTN</name>
<dbReference type="InterPro" id="IPR001610">
    <property type="entry name" value="PAC"/>
</dbReference>
<sequence length="849" mass="88881">MTGEHRASEPPGAGGATQAGGLPFHASILAGARTAAQVAALVAALLGGLSLAGWILDVDGLKRILPGAGTSMKANTAVAILALGISLFLVARRPVGTGVTGRSATGPPSGGTAGLSRAALIAARATASLALLIGGLSVLEYLTGAGLGIDELLFEDDTAGVATGEPGRMAPNTAGALTLGGTAALLASTPRVPAWTSQIPGLAILALGMLRLYGALYAVPELERFGAYTGMALHTAIALVLLGTAAFLARPDEDLAGLLMNAGTTGALGRRLFATVLVVPPLLGWAVLAGEDAGLFSSRLGTALLVAGHVAVFTAVVLAASTVGRRIEEAHARAEWQVRQNELLQAFMDHTPAVVFIKDLEGRFLAVNTTFEASTGLSRDQVMGLRDEDVLPPGLARQARAADLAMLAGGVPVQREELVRLPDGERDVLSSLFPLNDANGKPYAVCGVITDITERVAAQREVQRARRRFLALLESAPDATLILDGGGTIVMANAQVERLFGLAPGDLVGHDVVRLVPPDRRRRHSALLNAYLRLRDPRPTVVDRDLYGRHPDGSEFPVEVSVSRLQAEQETLVVLTVRDITERRLAEAVRAERYEQHRHIAYTLQHSLMGDPPHLPHLPSAHRYLASVQDPGVGGDWFDVIPLGERRTGVIVGDVMGRGLEAAAVMGQLRAASHALARTGATPSMLMTALDAFVSDLADQLVTCVYLVMDQDTDQVTLCSAGHLPVIALPPDGAARRLRTPVGVPLGVNDLGGGVPFEEATQPLPPGSTLVLYTDGLVERPGTDIEVQIDVLTHTLDLALKGAPADPELLDRAADRLITTLLPDPAAHDDDVTLLMIRVPGPEGEDACG</sequence>
<dbReference type="PROSITE" id="PS50112">
    <property type="entry name" value="PAS"/>
    <property type="match status" value="2"/>
</dbReference>
<keyword evidence="1" id="KW-0378">Hydrolase</keyword>
<dbReference type="Gene3D" id="3.30.450.20">
    <property type="entry name" value="PAS domain"/>
    <property type="match status" value="2"/>
</dbReference>
<dbReference type="Pfam" id="PF00989">
    <property type="entry name" value="PAS"/>
    <property type="match status" value="1"/>
</dbReference>
<dbReference type="SUPFAM" id="SSF55785">
    <property type="entry name" value="PYP-like sensor domain (PAS domain)"/>
    <property type="match status" value="2"/>
</dbReference>
<feature type="transmembrane region" description="Helical" evidence="2">
    <location>
        <begin position="76"/>
        <end position="92"/>
    </location>
</feature>
<dbReference type="SMART" id="SM00091">
    <property type="entry name" value="PAS"/>
    <property type="match status" value="2"/>
</dbReference>
<protein>
    <submittedName>
        <fullName evidence="5">SpoIIE family protein phosphatase</fullName>
    </submittedName>
</protein>
<evidence type="ECO:0000313" key="6">
    <source>
        <dbReference type="Proteomes" id="UP001550210"/>
    </source>
</evidence>
<feature type="domain" description="PAC" evidence="4">
    <location>
        <begin position="412"/>
        <end position="464"/>
    </location>
</feature>
<dbReference type="InterPro" id="IPR000700">
    <property type="entry name" value="PAS-assoc_C"/>
</dbReference>
<keyword evidence="2" id="KW-0472">Membrane</keyword>
<dbReference type="InterPro" id="IPR035965">
    <property type="entry name" value="PAS-like_dom_sf"/>
</dbReference>
<feature type="domain" description="PAC" evidence="4">
    <location>
        <begin position="540"/>
        <end position="592"/>
    </location>
</feature>
<feature type="domain" description="PAS" evidence="3">
    <location>
        <begin position="340"/>
        <end position="384"/>
    </location>
</feature>
<dbReference type="SUPFAM" id="SSF81606">
    <property type="entry name" value="PP2C-like"/>
    <property type="match status" value="1"/>
</dbReference>
<comment type="caution">
    <text evidence="5">The sequence shown here is derived from an EMBL/GenBank/DDBJ whole genome shotgun (WGS) entry which is preliminary data.</text>
</comment>
<dbReference type="SMART" id="SM00086">
    <property type="entry name" value="PAC"/>
    <property type="match status" value="2"/>
</dbReference>
<evidence type="ECO:0000256" key="1">
    <source>
        <dbReference type="ARBA" id="ARBA00022801"/>
    </source>
</evidence>
<feature type="transmembrane region" description="Helical" evidence="2">
    <location>
        <begin position="38"/>
        <end position="56"/>
    </location>
</feature>
<feature type="transmembrane region" description="Helical" evidence="2">
    <location>
        <begin position="127"/>
        <end position="149"/>
    </location>
</feature>
<evidence type="ECO:0000259" key="4">
    <source>
        <dbReference type="PROSITE" id="PS50113"/>
    </source>
</evidence>
<keyword evidence="2" id="KW-1133">Transmembrane helix</keyword>
<evidence type="ECO:0000256" key="2">
    <source>
        <dbReference type="SAM" id="Phobius"/>
    </source>
</evidence>
<dbReference type="InterPro" id="IPR000014">
    <property type="entry name" value="PAS"/>
</dbReference>
<dbReference type="InterPro" id="IPR052016">
    <property type="entry name" value="Bact_Sigma-Reg"/>
</dbReference>
<feature type="transmembrane region" description="Helical" evidence="2">
    <location>
        <begin position="268"/>
        <end position="288"/>
    </location>
</feature>
<dbReference type="InterPro" id="IPR013767">
    <property type="entry name" value="PAS_fold"/>
</dbReference>
<proteinExistence type="predicted"/>
<feature type="transmembrane region" description="Helical" evidence="2">
    <location>
        <begin position="300"/>
        <end position="323"/>
    </location>
</feature>
<feature type="transmembrane region" description="Helical" evidence="2">
    <location>
        <begin position="225"/>
        <end position="248"/>
    </location>
</feature>
<dbReference type="EMBL" id="JBEXPZ010000029">
    <property type="protein sequence ID" value="MET9847298.1"/>
    <property type="molecule type" value="Genomic_DNA"/>
</dbReference>
<dbReference type="Proteomes" id="UP001550210">
    <property type="component" value="Unassembled WGS sequence"/>
</dbReference>
<feature type="transmembrane region" description="Helical" evidence="2">
    <location>
        <begin position="199"/>
        <end position="219"/>
    </location>
</feature>
<gene>
    <name evidence="5" type="ORF">ABZZ21_22660</name>
</gene>
<evidence type="ECO:0000313" key="5">
    <source>
        <dbReference type="EMBL" id="MET9847298.1"/>
    </source>
</evidence>
<dbReference type="InterPro" id="IPR036457">
    <property type="entry name" value="PPM-type-like_dom_sf"/>
</dbReference>
<dbReference type="InterPro" id="IPR013656">
    <property type="entry name" value="PAS_4"/>
</dbReference>
<dbReference type="Pfam" id="PF07228">
    <property type="entry name" value="SpoIIE"/>
    <property type="match status" value="1"/>
</dbReference>
<dbReference type="SMART" id="SM00331">
    <property type="entry name" value="PP2C_SIG"/>
    <property type="match status" value="1"/>
</dbReference>
<dbReference type="NCBIfam" id="TIGR00229">
    <property type="entry name" value="sensory_box"/>
    <property type="match status" value="2"/>
</dbReference>
<dbReference type="PANTHER" id="PTHR43156">
    <property type="entry name" value="STAGE II SPORULATION PROTEIN E-RELATED"/>
    <property type="match status" value="1"/>
</dbReference>
<keyword evidence="2" id="KW-0812">Transmembrane</keyword>
<feature type="domain" description="PAS" evidence="3">
    <location>
        <begin position="465"/>
        <end position="535"/>
    </location>
</feature>
<dbReference type="Pfam" id="PF08448">
    <property type="entry name" value="PAS_4"/>
    <property type="match status" value="1"/>
</dbReference>
<organism evidence="5 6">
    <name type="scientific">Streptomyces ossamyceticus</name>
    <dbReference type="NCBI Taxonomy" id="249581"/>
    <lineage>
        <taxon>Bacteria</taxon>
        <taxon>Bacillati</taxon>
        <taxon>Actinomycetota</taxon>
        <taxon>Actinomycetes</taxon>
        <taxon>Kitasatosporales</taxon>
        <taxon>Streptomycetaceae</taxon>
        <taxon>Streptomyces</taxon>
    </lineage>
</organism>
<dbReference type="RefSeq" id="WP_355398474.1">
    <property type="nucleotide sequence ID" value="NZ_JBEXPZ010000029.1"/>
</dbReference>
<dbReference type="PROSITE" id="PS50113">
    <property type="entry name" value="PAC"/>
    <property type="match status" value="2"/>
</dbReference>
<accession>A0ABV2V0G5</accession>
<dbReference type="Gene3D" id="3.60.40.10">
    <property type="entry name" value="PPM-type phosphatase domain"/>
    <property type="match status" value="1"/>
</dbReference>
<dbReference type="InterPro" id="IPR001932">
    <property type="entry name" value="PPM-type_phosphatase-like_dom"/>
</dbReference>
<dbReference type="PANTHER" id="PTHR43156:SF2">
    <property type="entry name" value="STAGE II SPORULATION PROTEIN E"/>
    <property type="match status" value="1"/>
</dbReference>
<evidence type="ECO:0000259" key="3">
    <source>
        <dbReference type="PROSITE" id="PS50112"/>
    </source>
</evidence>
<reference evidence="5 6" key="1">
    <citation type="submission" date="2024-06" db="EMBL/GenBank/DDBJ databases">
        <title>The Natural Products Discovery Center: Release of the First 8490 Sequenced Strains for Exploring Actinobacteria Biosynthetic Diversity.</title>
        <authorList>
            <person name="Kalkreuter E."/>
            <person name="Kautsar S.A."/>
            <person name="Yang D."/>
            <person name="Bader C.D."/>
            <person name="Teijaro C.N."/>
            <person name="Fluegel L."/>
            <person name="Davis C.M."/>
            <person name="Simpson J.R."/>
            <person name="Lauterbach L."/>
            <person name="Steele A.D."/>
            <person name="Gui C."/>
            <person name="Meng S."/>
            <person name="Li G."/>
            <person name="Viehrig K."/>
            <person name="Ye F."/>
            <person name="Su P."/>
            <person name="Kiefer A.F."/>
            <person name="Nichols A."/>
            <person name="Cepeda A.J."/>
            <person name="Yan W."/>
            <person name="Fan B."/>
            <person name="Jiang Y."/>
            <person name="Adhikari A."/>
            <person name="Zheng C.-J."/>
            <person name="Schuster L."/>
            <person name="Cowan T.M."/>
            <person name="Smanski M.J."/>
            <person name="Chevrette M.G."/>
            <person name="De Carvalho L.P.S."/>
            <person name="Shen B."/>
        </authorList>
    </citation>
    <scope>NUCLEOTIDE SEQUENCE [LARGE SCALE GENOMIC DNA]</scope>
    <source>
        <strain evidence="5 6">NPDC006434</strain>
    </source>
</reference>
<dbReference type="CDD" id="cd00130">
    <property type="entry name" value="PAS"/>
    <property type="match status" value="2"/>
</dbReference>
<keyword evidence="6" id="KW-1185">Reference proteome</keyword>